<comment type="caution">
    <text evidence="2">The sequence shown here is derived from an EMBL/GenBank/DDBJ whole genome shotgun (WGS) entry which is preliminary data.</text>
</comment>
<dbReference type="Proteomes" id="UP001201217">
    <property type="component" value="Unassembled WGS sequence"/>
</dbReference>
<feature type="chain" id="PRO_5047055374" evidence="1">
    <location>
        <begin position="23"/>
        <end position="149"/>
    </location>
</feature>
<protein>
    <submittedName>
        <fullName evidence="2">Uncharacterized protein</fullName>
    </submittedName>
</protein>
<name>A0ABS9E5Q1_9HYPH</name>
<dbReference type="RefSeq" id="WP_236113726.1">
    <property type="nucleotide sequence ID" value="NZ_JAKGTI010000001.1"/>
</dbReference>
<sequence length="149" mass="16091">MRLIFALISAAILFGCETTSSAIPLQKNVWQVSTSGIGAIAVSKVEDDLMRKVAHLTIEQGYDKFILTRPQSAQGSRYGGTTPVYANTNVNVYGNTGYATTTYSGGQPILIAEKTNSVIVVMYNKGEQGSQNALDARLILAQLDTKENR</sequence>
<evidence type="ECO:0000313" key="3">
    <source>
        <dbReference type="Proteomes" id="UP001201217"/>
    </source>
</evidence>
<evidence type="ECO:0000313" key="2">
    <source>
        <dbReference type="EMBL" id="MCF4098194.1"/>
    </source>
</evidence>
<dbReference type="PROSITE" id="PS51257">
    <property type="entry name" value="PROKAR_LIPOPROTEIN"/>
    <property type="match status" value="1"/>
</dbReference>
<gene>
    <name evidence="2" type="ORF">L1I42_06775</name>
</gene>
<proteinExistence type="predicted"/>
<accession>A0ABS9E5Q1</accession>
<evidence type="ECO:0000256" key="1">
    <source>
        <dbReference type="SAM" id="SignalP"/>
    </source>
</evidence>
<feature type="signal peptide" evidence="1">
    <location>
        <begin position="1"/>
        <end position="22"/>
    </location>
</feature>
<organism evidence="2 3">
    <name type="scientific">Maritalea mediterranea</name>
    <dbReference type="NCBI Taxonomy" id="2909667"/>
    <lineage>
        <taxon>Bacteria</taxon>
        <taxon>Pseudomonadati</taxon>
        <taxon>Pseudomonadota</taxon>
        <taxon>Alphaproteobacteria</taxon>
        <taxon>Hyphomicrobiales</taxon>
        <taxon>Devosiaceae</taxon>
        <taxon>Maritalea</taxon>
    </lineage>
</organism>
<reference evidence="2 3" key="1">
    <citation type="submission" date="2022-01" db="EMBL/GenBank/DDBJ databases">
        <title>Maritalea mediterranea sp. nov., isolated from marine plastic residues from the Malva-rosa beach (Valencia, Spain).</title>
        <authorList>
            <person name="Vidal-Verdu A."/>
            <person name="Molina-Menor E."/>
            <person name="Pascual J."/>
            <person name="Pereto J."/>
            <person name="Porcar M."/>
        </authorList>
    </citation>
    <scope>NUCLEOTIDE SEQUENCE [LARGE SCALE GENOMIC DNA]</scope>
    <source>
        <strain evidence="2 3">P4.10X</strain>
    </source>
</reference>
<dbReference type="NCBIfam" id="NF047637">
    <property type="entry name" value="lipo_CC0125"/>
    <property type="match status" value="1"/>
</dbReference>
<keyword evidence="3" id="KW-1185">Reference proteome</keyword>
<dbReference type="EMBL" id="JAKGTI010000001">
    <property type="protein sequence ID" value="MCF4098194.1"/>
    <property type="molecule type" value="Genomic_DNA"/>
</dbReference>
<keyword evidence="1" id="KW-0732">Signal</keyword>